<dbReference type="PROSITE" id="PS00211">
    <property type="entry name" value="ABC_TRANSPORTER_1"/>
    <property type="match status" value="1"/>
</dbReference>
<dbReference type="GO" id="GO:0005524">
    <property type="term" value="F:ATP binding"/>
    <property type="evidence" value="ECO:0007669"/>
    <property type="project" value="UniProtKB-KW"/>
</dbReference>
<dbReference type="InterPro" id="IPR017871">
    <property type="entry name" value="ABC_transporter-like_CS"/>
</dbReference>
<evidence type="ECO:0000313" key="13">
    <source>
        <dbReference type="EMBL" id="PMS33893.1"/>
    </source>
</evidence>
<dbReference type="Proteomes" id="UP000235777">
    <property type="component" value="Unassembled WGS sequence"/>
</dbReference>
<dbReference type="GO" id="GO:0015749">
    <property type="term" value="P:monosaccharide transmembrane transport"/>
    <property type="evidence" value="ECO:0007669"/>
    <property type="project" value="UniProtKB-ARBA"/>
</dbReference>
<keyword evidence="14" id="KW-1185">Reference proteome</keyword>
<dbReference type="GO" id="GO:0016887">
    <property type="term" value="F:ATP hydrolysis activity"/>
    <property type="evidence" value="ECO:0007669"/>
    <property type="project" value="InterPro"/>
</dbReference>
<protein>
    <submittedName>
        <fullName evidence="13">Ribose ABC transporter ATP-binding protein RbsA</fullName>
    </submittedName>
</protein>
<sequence>MTEEAVNREGDRSRHPLVSIRNLSKSFPGVRALDNCQFELRSGEVHALMGENGAGKSTLMKVLAGVYQKDEGEILVDGKPVDIPDPRSAQALGIGIVHQELNLMNHLSAAQNIFIGREPRGRLGVFIDERELNRKATEIFERMRLKLDPRTLVGDLTVAKQQMVEIAKALSFHSRVLIMDEPTAALNDAEIEDLFRIIRQLRSEGVGIIYISHKMDELKLISDRVTVMRDGQYVATVPAESTPVETIISMMVGRQLDTAPRHPSHVAEKSDDAILLEVKGITRGSTLRDASFRLHRGEILGLAGLMGAGRTELARAVFGADPRDSGDIYVRGRKVSIGSPKDAVRHGIGYLSEDRKQFGLATGMDVKANVALSSMNEFVSLGMFLDQRAIQQAAERYVSQLRIKTPSIHQQVRLLSGGNQQKIVIAKWLLRDCDILFFDEPTRGIDVGAKSEIYKLIDALAAEGKAIVMISSELPEILRMSHRVLVMCEGRITGELAAGEATQEKIMQLATQRESLVTE</sequence>
<dbReference type="SMART" id="SM00382">
    <property type="entry name" value="AAA"/>
    <property type="match status" value="2"/>
</dbReference>
<dbReference type="GO" id="GO:0005886">
    <property type="term" value="C:plasma membrane"/>
    <property type="evidence" value="ECO:0007669"/>
    <property type="project" value="UniProtKB-SubCell"/>
</dbReference>
<feature type="domain" description="ABC transporter" evidence="12">
    <location>
        <begin position="18"/>
        <end position="255"/>
    </location>
</feature>
<evidence type="ECO:0000256" key="8">
    <source>
        <dbReference type="ARBA" id="ARBA00022741"/>
    </source>
</evidence>
<keyword evidence="4" id="KW-1003">Cell membrane</keyword>
<accession>A0A2N7WWM9</accession>
<dbReference type="InterPro" id="IPR050107">
    <property type="entry name" value="ABC_carbohydrate_import_ATPase"/>
</dbReference>
<evidence type="ECO:0000256" key="10">
    <source>
        <dbReference type="ARBA" id="ARBA00022967"/>
    </source>
</evidence>
<dbReference type="FunFam" id="3.40.50.300:FF:000127">
    <property type="entry name" value="Ribose import ATP-binding protein RbsA"/>
    <property type="match status" value="1"/>
</dbReference>
<keyword evidence="5" id="KW-0997">Cell inner membrane</keyword>
<evidence type="ECO:0000256" key="4">
    <source>
        <dbReference type="ARBA" id="ARBA00022475"/>
    </source>
</evidence>
<evidence type="ECO:0000256" key="2">
    <source>
        <dbReference type="ARBA" id="ARBA00004533"/>
    </source>
</evidence>
<evidence type="ECO:0000313" key="14">
    <source>
        <dbReference type="Proteomes" id="UP000235777"/>
    </source>
</evidence>
<dbReference type="InterPro" id="IPR003439">
    <property type="entry name" value="ABC_transporter-like_ATP-bd"/>
</dbReference>
<dbReference type="EMBL" id="PNYC01000017">
    <property type="protein sequence ID" value="PMS33893.1"/>
    <property type="molecule type" value="Genomic_DNA"/>
</dbReference>
<evidence type="ECO:0000256" key="9">
    <source>
        <dbReference type="ARBA" id="ARBA00022840"/>
    </source>
</evidence>
<organism evidence="13 14">
    <name type="scientific">Trinickia symbiotica</name>
    <dbReference type="NCBI Taxonomy" id="863227"/>
    <lineage>
        <taxon>Bacteria</taxon>
        <taxon>Pseudomonadati</taxon>
        <taxon>Pseudomonadota</taxon>
        <taxon>Betaproteobacteria</taxon>
        <taxon>Burkholderiales</taxon>
        <taxon>Burkholderiaceae</taxon>
        <taxon>Trinickia</taxon>
    </lineage>
</organism>
<dbReference type="OrthoDB" id="9776369at2"/>
<evidence type="ECO:0000259" key="12">
    <source>
        <dbReference type="PROSITE" id="PS50893"/>
    </source>
</evidence>
<keyword evidence="11" id="KW-0472">Membrane</keyword>
<dbReference type="PANTHER" id="PTHR43790:SF3">
    <property type="entry name" value="D-ALLOSE IMPORT ATP-BINDING PROTEIN ALSA-RELATED"/>
    <property type="match status" value="1"/>
</dbReference>
<dbReference type="PROSITE" id="PS50893">
    <property type="entry name" value="ABC_TRANSPORTER_2"/>
    <property type="match status" value="2"/>
</dbReference>
<dbReference type="InterPro" id="IPR027417">
    <property type="entry name" value="P-loop_NTPase"/>
</dbReference>
<evidence type="ECO:0000256" key="11">
    <source>
        <dbReference type="ARBA" id="ARBA00023136"/>
    </source>
</evidence>
<dbReference type="Pfam" id="PF00005">
    <property type="entry name" value="ABC_tran"/>
    <property type="match status" value="2"/>
</dbReference>
<evidence type="ECO:0000256" key="3">
    <source>
        <dbReference type="ARBA" id="ARBA00022448"/>
    </source>
</evidence>
<comment type="caution">
    <text evidence="13">The sequence shown here is derived from an EMBL/GenBank/DDBJ whole genome shotgun (WGS) entry which is preliminary data.</text>
</comment>
<feature type="domain" description="ABC transporter" evidence="12">
    <location>
        <begin position="268"/>
        <end position="514"/>
    </location>
</feature>
<keyword evidence="3" id="KW-0813">Transport</keyword>
<dbReference type="STRING" id="863227.GCA_000373005_01726"/>
<dbReference type="InterPro" id="IPR003593">
    <property type="entry name" value="AAA+_ATPase"/>
</dbReference>
<keyword evidence="9 13" id="KW-0067">ATP-binding</keyword>
<comment type="subcellular location">
    <subcellularLocation>
        <location evidence="2">Cell inner membrane</location>
    </subcellularLocation>
    <subcellularLocation>
        <location evidence="1">Cell membrane</location>
        <topology evidence="1">Peripheral membrane protein</topology>
    </subcellularLocation>
</comment>
<proteinExistence type="predicted"/>
<dbReference type="AlphaFoldDB" id="A0A2N7WWM9"/>
<dbReference type="FunFam" id="3.40.50.300:FF:000126">
    <property type="entry name" value="Galactose/methyl galactoside import ATP-binding protein MglA"/>
    <property type="match status" value="1"/>
</dbReference>
<dbReference type="Gene3D" id="3.40.50.300">
    <property type="entry name" value="P-loop containing nucleotide triphosphate hydrolases"/>
    <property type="match status" value="2"/>
</dbReference>
<keyword evidence="8" id="KW-0547">Nucleotide-binding</keyword>
<evidence type="ECO:0000256" key="5">
    <source>
        <dbReference type="ARBA" id="ARBA00022519"/>
    </source>
</evidence>
<evidence type="ECO:0000256" key="1">
    <source>
        <dbReference type="ARBA" id="ARBA00004202"/>
    </source>
</evidence>
<dbReference type="SUPFAM" id="SSF52540">
    <property type="entry name" value="P-loop containing nucleoside triphosphate hydrolases"/>
    <property type="match status" value="2"/>
</dbReference>
<dbReference type="RefSeq" id="WP_051090003.1">
    <property type="nucleotide sequence ID" value="NZ_KB890169.1"/>
</dbReference>
<keyword evidence="7" id="KW-0677">Repeat</keyword>
<dbReference type="CDD" id="cd03216">
    <property type="entry name" value="ABC_Carb_Monos_I"/>
    <property type="match status" value="1"/>
</dbReference>
<evidence type="ECO:0000256" key="6">
    <source>
        <dbReference type="ARBA" id="ARBA00022597"/>
    </source>
</evidence>
<keyword evidence="10" id="KW-1278">Translocase</keyword>
<name>A0A2N7WWM9_9BURK</name>
<dbReference type="CDD" id="cd03215">
    <property type="entry name" value="ABC_Carb_Monos_II"/>
    <property type="match status" value="1"/>
</dbReference>
<keyword evidence="6" id="KW-0762">Sugar transport</keyword>
<evidence type="ECO:0000256" key="7">
    <source>
        <dbReference type="ARBA" id="ARBA00022737"/>
    </source>
</evidence>
<dbReference type="PANTHER" id="PTHR43790">
    <property type="entry name" value="CARBOHYDRATE TRANSPORT ATP-BINDING PROTEIN MG119-RELATED"/>
    <property type="match status" value="1"/>
</dbReference>
<gene>
    <name evidence="13" type="ORF">C0Z20_23525</name>
</gene>
<reference evidence="13 14" key="1">
    <citation type="submission" date="2018-01" db="EMBL/GenBank/DDBJ databases">
        <title>Whole genome analyses suggest that Burkholderia sensu lato contains two further novel genera in the rhizoxinica-symbiotica group Mycetohabitans gen. nov., and Trinickia gen. nov.: implications for the evolution of diazotrophy and nodulation in the Burkholderiaceae.</title>
        <authorList>
            <person name="Estrada-de los Santos P."/>
            <person name="Palmer M."/>
            <person name="Chavez-Ramirez B."/>
            <person name="Beukes C."/>
            <person name="Steenkamp E.T."/>
            <person name="Hirsch A.M."/>
            <person name="Manyaka P."/>
            <person name="Maluk M."/>
            <person name="Lafos M."/>
            <person name="Crook M."/>
            <person name="Gross E."/>
            <person name="Simon M.F."/>
            <person name="Bueno dos Reis Junior F."/>
            <person name="Poole P.S."/>
            <person name="Venter S.N."/>
            <person name="James E.K."/>
        </authorList>
    </citation>
    <scope>NUCLEOTIDE SEQUENCE [LARGE SCALE GENOMIC DNA]</scope>
    <source>
        <strain evidence="13 14">JPY 581</strain>
    </source>
</reference>